<dbReference type="GO" id="GO:0003677">
    <property type="term" value="F:DNA binding"/>
    <property type="evidence" value="ECO:0007669"/>
    <property type="project" value="InterPro"/>
</dbReference>
<keyword evidence="4" id="KW-1185">Reference proteome</keyword>
<evidence type="ECO:0000259" key="1">
    <source>
        <dbReference type="Pfam" id="PF09722"/>
    </source>
</evidence>
<dbReference type="OrthoDB" id="8595277at2"/>
<protein>
    <submittedName>
        <fullName evidence="3">Putative toxin-antitoxin system antitoxin component (TIGR02293 family)</fullName>
    </submittedName>
</protein>
<dbReference type="RefSeq" id="WP_113875817.1">
    <property type="nucleotide sequence ID" value="NZ_QNRF01000016.1"/>
</dbReference>
<comment type="caution">
    <text evidence="3">The sequence shown here is derived from an EMBL/GenBank/DDBJ whole genome shotgun (WGS) entry which is preliminary data.</text>
</comment>
<dbReference type="Pfam" id="PF09722">
    <property type="entry name" value="Xre_MbcA_ParS_C"/>
    <property type="match status" value="1"/>
</dbReference>
<proteinExistence type="predicted"/>
<evidence type="ECO:0000259" key="2">
    <source>
        <dbReference type="Pfam" id="PF20432"/>
    </source>
</evidence>
<dbReference type="NCBIfam" id="TIGR02293">
    <property type="entry name" value="TAS_TIGR02293"/>
    <property type="match status" value="1"/>
</dbReference>
<dbReference type="Proteomes" id="UP000252086">
    <property type="component" value="Unassembled WGS sequence"/>
</dbReference>
<dbReference type="InterPro" id="IPR011979">
    <property type="entry name" value="Antitox_Xre"/>
</dbReference>
<sequence length="148" mass="16937">MSVVKAFKPQRPKAYSFWEGLGIAESDELVGNSVREGFTTYAYDQILARTKLSRTKFQQFTHIPVSTIKRRLEKQERFSTQESDVMYRLALLTKLATDMFDDEDAALAWMEEATYGLGGKRPLDMIATTVEFEQVKDLIGRIEHGVFS</sequence>
<dbReference type="InterPro" id="IPR024467">
    <property type="entry name" value="Xre/MbcA/ParS-like_toxin-bd"/>
</dbReference>
<organism evidence="3 4">
    <name type="scientific">Marinomonas aquiplantarum</name>
    <dbReference type="NCBI Taxonomy" id="491951"/>
    <lineage>
        <taxon>Bacteria</taxon>
        <taxon>Pseudomonadati</taxon>
        <taxon>Pseudomonadota</taxon>
        <taxon>Gammaproteobacteria</taxon>
        <taxon>Oceanospirillales</taxon>
        <taxon>Oceanospirillaceae</taxon>
        <taxon>Marinomonas</taxon>
    </lineage>
</organism>
<dbReference type="Pfam" id="PF20432">
    <property type="entry name" value="Xre-like-HTH"/>
    <property type="match status" value="1"/>
</dbReference>
<evidence type="ECO:0000313" key="3">
    <source>
        <dbReference type="EMBL" id="RBO78418.1"/>
    </source>
</evidence>
<evidence type="ECO:0000313" key="4">
    <source>
        <dbReference type="Proteomes" id="UP000252086"/>
    </source>
</evidence>
<feature type="domain" description="Antitoxin Xre/MbcA/ParS-like toxin-binding" evidence="1">
    <location>
        <begin position="96"/>
        <end position="145"/>
    </location>
</feature>
<reference evidence="3 4" key="1">
    <citation type="submission" date="2018-06" db="EMBL/GenBank/DDBJ databases">
        <title>Genomic Encyclopedia of Type Strains, Phase III (KMG-III): the genomes of soil and plant-associated and newly described type strains.</title>
        <authorList>
            <person name="Whitman W."/>
        </authorList>
    </citation>
    <scope>NUCLEOTIDE SEQUENCE [LARGE SCALE GENOMIC DNA]</scope>
    <source>
        <strain evidence="3 4">CECT 7732</strain>
    </source>
</reference>
<accession>A0A366CUJ7</accession>
<gene>
    <name evidence="3" type="ORF">DFP76_1166</name>
</gene>
<feature type="domain" description="Antitoxin Xre-like helix-turn-helix" evidence="2">
    <location>
        <begin position="34"/>
        <end position="90"/>
    </location>
</feature>
<name>A0A366CUJ7_9GAMM</name>
<dbReference type="AlphaFoldDB" id="A0A366CUJ7"/>
<dbReference type="InterPro" id="IPR046847">
    <property type="entry name" value="Xre-like_HTH"/>
</dbReference>
<dbReference type="EMBL" id="QNRF01000016">
    <property type="protein sequence ID" value="RBO78418.1"/>
    <property type="molecule type" value="Genomic_DNA"/>
</dbReference>